<dbReference type="InterPro" id="IPR006680">
    <property type="entry name" value="Amidohydro-rel"/>
</dbReference>
<dbReference type="Gene3D" id="1.20.58.520">
    <property type="entry name" value="Amidohydrolase"/>
    <property type="match status" value="1"/>
</dbReference>
<dbReference type="Proteomes" id="UP001603978">
    <property type="component" value="Unassembled WGS sequence"/>
</dbReference>
<dbReference type="Gene3D" id="2.30.40.10">
    <property type="entry name" value="Urease, subunit C, domain 1"/>
    <property type="match status" value="1"/>
</dbReference>
<reference evidence="3 4" key="1">
    <citation type="submission" date="2024-10" db="EMBL/GenBank/DDBJ databases">
        <authorList>
            <person name="Topkara A.R."/>
            <person name="Saygin H."/>
        </authorList>
    </citation>
    <scope>NUCLEOTIDE SEQUENCE [LARGE SCALE GENOMIC DNA]</scope>
    <source>
        <strain evidence="3 4">M3C6</strain>
    </source>
</reference>
<protein>
    <submittedName>
        <fullName evidence="3">Amidohydrolase family protein</fullName>
    </submittedName>
</protein>
<dbReference type="Gene3D" id="3.30.110.90">
    <property type="entry name" value="Amidohydrolase"/>
    <property type="match status" value="1"/>
</dbReference>
<name>A0ABW7A5Q6_9ACTN</name>
<dbReference type="InterPro" id="IPR032466">
    <property type="entry name" value="Metal_Hydrolase"/>
</dbReference>
<comment type="caution">
    <text evidence="3">The sequence shown here is derived from an EMBL/GenBank/DDBJ whole genome shotgun (WGS) entry which is preliminary data.</text>
</comment>
<sequence length="241" mass="25774">MVATFVIPDHNSLPISEEIKRALTPTLFNSTALYRDDTSLVTDERVRQLYPNWRMAQLQASATAAQTADPAAIALTLANLANQVAQLVAMIRGDGVVTVGTDAPIDHLGVSLHMNLGAMVKYGLTPLETLTAATSTSGTYLGHPLGRISKGMYADLAIVDGDPLSRIEDAANVTAVVVGGRHHTVEQLLAPYPSSTGTDQAESAPSGRVKERVPVHPSTSNYWWNSPVELAKARIHCCNDH</sequence>
<organism evidence="3 4">
    <name type="scientific">Nonomuraea marmarensis</name>
    <dbReference type="NCBI Taxonomy" id="3351344"/>
    <lineage>
        <taxon>Bacteria</taxon>
        <taxon>Bacillati</taxon>
        <taxon>Actinomycetota</taxon>
        <taxon>Actinomycetes</taxon>
        <taxon>Streptosporangiales</taxon>
        <taxon>Streptosporangiaceae</taxon>
        <taxon>Nonomuraea</taxon>
    </lineage>
</organism>
<feature type="domain" description="Amidohydrolase-related" evidence="2">
    <location>
        <begin position="78"/>
        <end position="181"/>
    </location>
</feature>
<evidence type="ECO:0000313" key="4">
    <source>
        <dbReference type="Proteomes" id="UP001603978"/>
    </source>
</evidence>
<accession>A0ABW7A5Q6</accession>
<dbReference type="SUPFAM" id="SSF51556">
    <property type="entry name" value="Metallo-dependent hydrolases"/>
    <property type="match status" value="1"/>
</dbReference>
<evidence type="ECO:0000259" key="2">
    <source>
        <dbReference type="Pfam" id="PF01979"/>
    </source>
</evidence>
<keyword evidence="4" id="KW-1185">Reference proteome</keyword>
<dbReference type="RefSeq" id="WP_393163286.1">
    <property type="nucleotide sequence ID" value="NZ_JBICRM010000003.1"/>
</dbReference>
<dbReference type="PANTHER" id="PTHR43135:SF3">
    <property type="entry name" value="ALPHA-D-RIBOSE 1-METHYLPHOSPHONATE 5-TRIPHOSPHATE DIPHOSPHATASE"/>
    <property type="match status" value="1"/>
</dbReference>
<dbReference type="Pfam" id="PF01979">
    <property type="entry name" value="Amidohydro_1"/>
    <property type="match status" value="1"/>
</dbReference>
<dbReference type="PANTHER" id="PTHR43135">
    <property type="entry name" value="ALPHA-D-RIBOSE 1-METHYLPHOSPHONATE 5-TRIPHOSPHATE DIPHOSPHATASE"/>
    <property type="match status" value="1"/>
</dbReference>
<feature type="compositionally biased region" description="Polar residues" evidence="1">
    <location>
        <begin position="193"/>
        <end position="203"/>
    </location>
</feature>
<evidence type="ECO:0000313" key="3">
    <source>
        <dbReference type="EMBL" id="MFG1702657.1"/>
    </source>
</evidence>
<evidence type="ECO:0000256" key="1">
    <source>
        <dbReference type="SAM" id="MobiDB-lite"/>
    </source>
</evidence>
<proteinExistence type="predicted"/>
<gene>
    <name evidence="3" type="ORF">ACFLIM_05635</name>
</gene>
<dbReference type="InterPro" id="IPR011059">
    <property type="entry name" value="Metal-dep_hydrolase_composite"/>
</dbReference>
<feature type="region of interest" description="Disordered" evidence="1">
    <location>
        <begin position="191"/>
        <end position="213"/>
    </location>
</feature>
<dbReference type="InterPro" id="IPR051781">
    <property type="entry name" value="Metallo-dep_Hydrolase"/>
</dbReference>
<dbReference type="EMBL" id="JBICRM010000003">
    <property type="protein sequence ID" value="MFG1702657.1"/>
    <property type="molecule type" value="Genomic_DNA"/>
</dbReference>